<sequence length="238" mass="25502">MSGNSNVSETSTESAQLSYEKSGWLTRKLAGFYASRDAVKKHPLWGTLFFLLCACGGVAASEAYGYVRSKIVGPDEFLVQMRNEQKLQFAELRQNLGKLSGDLDGEGRRALESVKGAVKSLESANTTLMDQLAMAKQENESMRKLAEAKSGLSGGYDFILSENGGMRIDPTTVVGVRYINGSYIGVNLTSRDGQQSVSLQSGGSVPYVNANGKHCQVSVMRIDGQSNTASFAVGCLAT</sequence>
<accession>A0ABS4DIX9</accession>
<protein>
    <submittedName>
        <fullName evidence="1">Uncharacterized protein</fullName>
    </submittedName>
</protein>
<name>A0ABS4DIX9_9GAMM</name>
<gene>
    <name evidence="1" type="ORF">J7I44_01740</name>
</gene>
<dbReference type="Proteomes" id="UP000823790">
    <property type="component" value="Unassembled WGS sequence"/>
</dbReference>
<dbReference type="EMBL" id="JAGJRS010000003">
    <property type="protein sequence ID" value="MBP1473001.1"/>
    <property type="molecule type" value="Genomic_DNA"/>
</dbReference>
<evidence type="ECO:0000313" key="2">
    <source>
        <dbReference type="Proteomes" id="UP000823790"/>
    </source>
</evidence>
<evidence type="ECO:0000313" key="1">
    <source>
        <dbReference type="EMBL" id="MBP1473001.1"/>
    </source>
</evidence>
<dbReference type="RefSeq" id="WP_209614865.1">
    <property type="nucleotide sequence ID" value="NZ_JAGJRS010000003.1"/>
</dbReference>
<reference evidence="1 2" key="1">
    <citation type="submission" date="2021-04" db="EMBL/GenBank/DDBJ databases">
        <authorList>
            <person name="Huq M.A."/>
        </authorList>
    </citation>
    <scope>NUCLEOTIDE SEQUENCE [LARGE SCALE GENOMIC DNA]</scope>
    <source>
        <strain evidence="1 2">MAH-13</strain>
    </source>
</reference>
<keyword evidence="2" id="KW-1185">Reference proteome</keyword>
<organism evidence="1 2">
    <name type="scientific">Frateuria flava</name>
    <dbReference type="NCBI Taxonomy" id="2821489"/>
    <lineage>
        <taxon>Bacteria</taxon>
        <taxon>Pseudomonadati</taxon>
        <taxon>Pseudomonadota</taxon>
        <taxon>Gammaproteobacteria</taxon>
        <taxon>Lysobacterales</taxon>
        <taxon>Rhodanobacteraceae</taxon>
        <taxon>Frateuria</taxon>
    </lineage>
</organism>
<comment type="caution">
    <text evidence="1">The sequence shown here is derived from an EMBL/GenBank/DDBJ whole genome shotgun (WGS) entry which is preliminary data.</text>
</comment>
<proteinExistence type="predicted"/>